<feature type="region of interest" description="Disordered" evidence="4">
    <location>
        <begin position="217"/>
        <end position="237"/>
    </location>
</feature>
<dbReference type="GO" id="GO:0003700">
    <property type="term" value="F:DNA-binding transcription factor activity"/>
    <property type="evidence" value="ECO:0007669"/>
    <property type="project" value="InterPro"/>
</dbReference>
<dbReference type="SMART" id="SM00895">
    <property type="entry name" value="FCD"/>
    <property type="match status" value="1"/>
</dbReference>
<keyword evidence="1" id="KW-0805">Transcription regulation</keyword>
<dbReference type="InterPro" id="IPR036388">
    <property type="entry name" value="WH-like_DNA-bd_sf"/>
</dbReference>
<evidence type="ECO:0000256" key="3">
    <source>
        <dbReference type="ARBA" id="ARBA00023163"/>
    </source>
</evidence>
<evidence type="ECO:0000256" key="4">
    <source>
        <dbReference type="SAM" id="MobiDB-lite"/>
    </source>
</evidence>
<dbReference type="Gene3D" id="1.20.120.530">
    <property type="entry name" value="GntR ligand-binding domain-like"/>
    <property type="match status" value="1"/>
</dbReference>
<evidence type="ECO:0000256" key="1">
    <source>
        <dbReference type="ARBA" id="ARBA00023015"/>
    </source>
</evidence>
<evidence type="ECO:0000256" key="2">
    <source>
        <dbReference type="ARBA" id="ARBA00023125"/>
    </source>
</evidence>
<dbReference type="SUPFAM" id="SSF48008">
    <property type="entry name" value="GntR ligand-binding domain-like"/>
    <property type="match status" value="1"/>
</dbReference>
<keyword evidence="3" id="KW-0804">Transcription</keyword>
<dbReference type="Pfam" id="PF07729">
    <property type="entry name" value="FCD"/>
    <property type="match status" value="1"/>
</dbReference>
<protein>
    <submittedName>
        <fullName evidence="6">GntR family transcriptional regulator</fullName>
    </submittedName>
</protein>
<evidence type="ECO:0000259" key="5">
    <source>
        <dbReference type="PROSITE" id="PS50949"/>
    </source>
</evidence>
<dbReference type="SMART" id="SM00345">
    <property type="entry name" value="HTH_GNTR"/>
    <property type="match status" value="1"/>
</dbReference>
<evidence type="ECO:0000313" key="7">
    <source>
        <dbReference type="Proteomes" id="UP000594480"/>
    </source>
</evidence>
<dbReference type="PANTHER" id="PTHR43537:SF45">
    <property type="entry name" value="GNTR FAMILY REGULATORY PROTEIN"/>
    <property type="match status" value="1"/>
</dbReference>
<sequence>MPVPSVAGTHRPLLREEVQARLRAAIVDGTLAPGEQVRDVDIAHWLGVSRTPVREALLDLAHAGLVYTKPGRATIISPIEPRAISEARDVVAAMHRLAALAAVPRLDEDAIERMRAANRSFTSAHRCGDIDGAHAADELFHGVLVELADNDAVRTVLRLYEPVLLRAERAQFSSKLAELSTVRHNLLIARCARGDAIGAAQVAESIWTHLVTDLDTDVPDTSGAEKHTTQQNEDPRA</sequence>
<dbReference type="GO" id="GO:0003677">
    <property type="term" value="F:DNA binding"/>
    <property type="evidence" value="ECO:0007669"/>
    <property type="project" value="UniProtKB-KW"/>
</dbReference>
<dbReference type="RefSeq" id="WP_195693373.1">
    <property type="nucleotide sequence ID" value="NZ_CP064760.1"/>
</dbReference>
<gene>
    <name evidence="6" type="ORF">IT882_04660</name>
</gene>
<reference evidence="6 7" key="1">
    <citation type="submission" date="2020-11" db="EMBL/GenBank/DDBJ databases">
        <title>Amino acid is mineralized and recycled by bacteria in oceanic microbiome.</title>
        <authorList>
            <person name="Zheng L.Y."/>
        </authorList>
    </citation>
    <scope>NUCLEOTIDE SEQUENCE [LARGE SCALE GENOMIC DNA]</scope>
    <source>
        <strain evidence="6 7">A32-1</strain>
    </source>
</reference>
<feature type="compositionally biased region" description="Basic and acidic residues" evidence="4">
    <location>
        <begin position="223"/>
        <end position="237"/>
    </location>
</feature>
<dbReference type="InterPro" id="IPR000524">
    <property type="entry name" value="Tscrpt_reg_HTH_GntR"/>
</dbReference>
<proteinExistence type="predicted"/>
<dbReference type="AlphaFoldDB" id="A0A7S8RHQ7"/>
<keyword evidence="7" id="KW-1185">Reference proteome</keyword>
<dbReference type="CDD" id="cd07377">
    <property type="entry name" value="WHTH_GntR"/>
    <property type="match status" value="1"/>
</dbReference>
<dbReference type="InterPro" id="IPR011711">
    <property type="entry name" value="GntR_C"/>
</dbReference>
<accession>A0A7S8RHQ7</accession>
<dbReference type="SUPFAM" id="SSF46785">
    <property type="entry name" value="Winged helix' DNA-binding domain"/>
    <property type="match status" value="1"/>
</dbReference>
<keyword evidence="2" id="KW-0238">DNA-binding</keyword>
<organism evidence="6 7">
    <name type="scientific">Microbacterium schleiferi</name>
    <dbReference type="NCBI Taxonomy" id="69362"/>
    <lineage>
        <taxon>Bacteria</taxon>
        <taxon>Bacillati</taxon>
        <taxon>Actinomycetota</taxon>
        <taxon>Actinomycetes</taxon>
        <taxon>Micrococcales</taxon>
        <taxon>Microbacteriaceae</taxon>
        <taxon>Microbacterium</taxon>
    </lineage>
</organism>
<dbReference type="PANTHER" id="PTHR43537">
    <property type="entry name" value="TRANSCRIPTIONAL REGULATOR, GNTR FAMILY"/>
    <property type="match status" value="1"/>
</dbReference>
<dbReference type="PROSITE" id="PS50949">
    <property type="entry name" value="HTH_GNTR"/>
    <property type="match status" value="1"/>
</dbReference>
<dbReference type="Gene3D" id="1.10.10.10">
    <property type="entry name" value="Winged helix-like DNA-binding domain superfamily/Winged helix DNA-binding domain"/>
    <property type="match status" value="1"/>
</dbReference>
<dbReference type="InterPro" id="IPR008920">
    <property type="entry name" value="TF_FadR/GntR_C"/>
</dbReference>
<dbReference type="KEGG" id="msf:IT882_04660"/>
<evidence type="ECO:0000313" key="6">
    <source>
        <dbReference type="EMBL" id="QPE05356.1"/>
    </source>
</evidence>
<feature type="domain" description="HTH gntR-type" evidence="5">
    <location>
        <begin position="12"/>
        <end position="79"/>
    </location>
</feature>
<dbReference type="InterPro" id="IPR036390">
    <property type="entry name" value="WH_DNA-bd_sf"/>
</dbReference>
<dbReference type="Pfam" id="PF00392">
    <property type="entry name" value="GntR"/>
    <property type="match status" value="1"/>
</dbReference>
<dbReference type="EMBL" id="CP064760">
    <property type="protein sequence ID" value="QPE05356.1"/>
    <property type="molecule type" value="Genomic_DNA"/>
</dbReference>
<dbReference type="Proteomes" id="UP000594480">
    <property type="component" value="Chromosome"/>
</dbReference>
<name>A0A7S8RHQ7_9MICO</name>